<dbReference type="Pfam" id="PF13452">
    <property type="entry name" value="FAS1_DH_region"/>
    <property type="match status" value="1"/>
</dbReference>
<evidence type="ECO:0000313" key="3">
    <source>
        <dbReference type="Proteomes" id="UP000309128"/>
    </source>
</evidence>
<dbReference type="EMBL" id="VCKY01000045">
    <property type="protein sequence ID" value="TMR21284.1"/>
    <property type="molecule type" value="Genomic_DNA"/>
</dbReference>
<dbReference type="Proteomes" id="UP000309128">
    <property type="component" value="Unassembled WGS sequence"/>
</dbReference>
<dbReference type="RefSeq" id="WP_138666925.1">
    <property type="nucleotide sequence ID" value="NZ_VCKY01000045.1"/>
</dbReference>
<dbReference type="PANTHER" id="PTHR28152">
    <property type="entry name" value="HYDROXYACYL-THIOESTER DEHYDRATASE TYPE 2, MITOCHONDRIAL"/>
    <property type="match status" value="1"/>
</dbReference>
<proteinExistence type="predicted"/>
<dbReference type="GO" id="GO:0019171">
    <property type="term" value="F:(3R)-hydroxyacyl-[acyl-carrier-protein] dehydratase activity"/>
    <property type="evidence" value="ECO:0007669"/>
    <property type="project" value="TreeGrafter"/>
</dbReference>
<evidence type="ECO:0000259" key="1">
    <source>
        <dbReference type="Pfam" id="PF13452"/>
    </source>
</evidence>
<feature type="domain" description="FAS1-like dehydratase" evidence="1">
    <location>
        <begin position="56"/>
        <end position="132"/>
    </location>
</feature>
<dbReference type="AlphaFoldDB" id="A0A5S4FLF5"/>
<dbReference type="Gene3D" id="3.10.129.10">
    <property type="entry name" value="Hotdog Thioesterase"/>
    <property type="match status" value="2"/>
</dbReference>
<evidence type="ECO:0000313" key="2">
    <source>
        <dbReference type="EMBL" id="TMR21284.1"/>
    </source>
</evidence>
<dbReference type="PANTHER" id="PTHR28152:SF1">
    <property type="entry name" value="HYDROXYACYL-THIOESTER DEHYDRATASE TYPE 2, MITOCHONDRIAL"/>
    <property type="match status" value="1"/>
</dbReference>
<organism evidence="2 3">
    <name type="scientific">Nonomuraea turkmeniaca</name>
    <dbReference type="NCBI Taxonomy" id="103838"/>
    <lineage>
        <taxon>Bacteria</taxon>
        <taxon>Bacillati</taxon>
        <taxon>Actinomycetota</taxon>
        <taxon>Actinomycetes</taxon>
        <taxon>Streptosporangiales</taxon>
        <taxon>Streptosporangiaceae</taxon>
        <taxon>Nonomuraea</taxon>
    </lineage>
</organism>
<gene>
    <name evidence="2" type="ORF">ETD86_15935</name>
</gene>
<name>A0A5S4FLF5_9ACTN</name>
<dbReference type="InterPro" id="IPR052741">
    <property type="entry name" value="Mitochondrial_HTD2"/>
</dbReference>
<keyword evidence="3" id="KW-1185">Reference proteome</keyword>
<dbReference type="InterPro" id="IPR039569">
    <property type="entry name" value="FAS1-like_DH_region"/>
</dbReference>
<dbReference type="OrthoDB" id="7183822at2"/>
<dbReference type="SUPFAM" id="SSF54637">
    <property type="entry name" value="Thioesterase/thiol ester dehydrase-isomerase"/>
    <property type="match status" value="2"/>
</dbReference>
<protein>
    <recommendedName>
        <fullName evidence="1">FAS1-like dehydratase domain-containing protein</fullName>
    </recommendedName>
</protein>
<comment type="caution">
    <text evidence="2">The sequence shown here is derived from an EMBL/GenBank/DDBJ whole genome shotgun (WGS) entry which is preliminary data.</text>
</comment>
<accession>A0A5S4FLF5</accession>
<reference evidence="2 3" key="1">
    <citation type="submission" date="2019-05" db="EMBL/GenBank/DDBJ databases">
        <title>Draft genome sequence of Nonomuraea turkmeniaca DSM 43926.</title>
        <authorList>
            <person name="Saricaoglu S."/>
            <person name="Isik K."/>
        </authorList>
    </citation>
    <scope>NUCLEOTIDE SEQUENCE [LARGE SCALE GENOMIC DNA]</scope>
    <source>
        <strain evidence="2 3">DSM 43926</strain>
    </source>
</reference>
<sequence>MSWTPHTVTTVETVDPHPVAALSALFDDGTPATGPGDALPPLWHWLALARWPVSSALGLDGHPARGSFLPPVELPRRMFAGGEVVFHAPLTVGATVRRESRVASVTEKSGRSGKLVVVAVATRLYDAHDRLAIEERQDLIYRDTRPVRAVETPAEPAAALAPVGAPLTRAGEWAWDLVTDPTLLMRFSAATSNPHRIHYDWPYATRVEGYPGLVVHGPLMTLALAEVLRLEQHDVPIPRMRHRNRAPLFCGQAARLRRVEDAPLTLGLYGQDSVEPCTTLTMEGTGHA</sequence>
<dbReference type="InterPro" id="IPR029069">
    <property type="entry name" value="HotDog_dom_sf"/>
</dbReference>